<sequence>MQAAWLTARHMERMRKQVGRIGGVTAADADKGDGTGSGSAAGSVGGVKMESTASRDSKMPSGSVATTVRRGSPSYPSPIETGGLPGSLAGSRTPVPGHPPMSRTPSSATVTQSKISGSTAKQLPLRERALRGSSGSTRRPARVSPSAPSSPRGDYYEDAIEHEGASESESEEEPSAMSRSQAFRRPLLAKKAKPSLAPLASEGDEEADEDDDSSPDGYLPFAGASKSTNKEDVAATIRGPPKKILQQSAAQIVPRAIRPPARTATTTTESSASSASSAAVIMHRQMSTDSDQPRRSSADIPSGSNISHQRRASVGSTAPRPPGPLSPRHRAQLASLSPRSNRRDGSEGSPSMGSSFSDLDDASVTQSALEDALMSNMRAQGGSTIIIADEGCTRKLLALLDTYIAQLKKNHKKVKVAVNIADASANVDDEAGVASVWLLLGVGPGGKGGMTRETVMVLWWRREEGQWKCWQQTCSTLPGLLVRGQSSVGVHRTTESREMVGKRALPTRASTQRQKSSNARPCSSRGNNEDLESGNDRYEDSNGTGNGHVYSNGDARPRPNLWRFKDAARTALEDKRREELKKTILNNIHRDDLEQFRKSDEELKEIKNKKVRKFYEGQNGRLNDWLEVDTIVMAIADDVLESMDPDPDHDGDQERHGGLQNTSGNIYDHLPEEEKERRSKAEWRAKWAININVLANILLLIGKIIAAFTTGSLSLIASLVDSTLDLLCTLIVWTTNKLVQWRLDALSKRFPVGRKRLEPLGILVFSIIMVISFLQILKESVEKLMPLKGEPENLGNVAIAALVATVVVKGTIWFGCMPIKTTQVQALAQDCKTDVNFNTLSLLFPLIGYYANVWWLDPLGAAILSLYIIYDWASTTFENVTRLSGQAADDATMQKLIALAYRFSDVVEGFKNVTAYHAGDGIWVEYDVLMDPQTKLYRSHDIAETLQYCCEGLGEVDRCFVSIDYSSTGPSGHATDAERV</sequence>
<feature type="compositionally biased region" description="Low complexity" evidence="6">
    <location>
        <begin position="263"/>
        <end position="279"/>
    </location>
</feature>
<keyword evidence="3 7" id="KW-0812">Transmembrane</keyword>
<dbReference type="GO" id="GO:0030003">
    <property type="term" value="P:intracellular monoatomic cation homeostasis"/>
    <property type="evidence" value="ECO:0007669"/>
    <property type="project" value="UniProtKB-ARBA"/>
</dbReference>
<feature type="transmembrane region" description="Helical" evidence="7">
    <location>
        <begin position="687"/>
        <end position="709"/>
    </location>
</feature>
<proteinExistence type="predicted"/>
<comment type="subcellular location">
    <subcellularLocation>
        <location evidence="1">Membrane</location>
        <topology evidence="1">Multi-pass membrane protein</topology>
    </subcellularLocation>
</comment>
<dbReference type="OrthoDB" id="78296at2759"/>
<dbReference type="PANTHER" id="PTHR43840">
    <property type="entry name" value="MITOCHONDRIAL METAL TRANSPORTER 1-RELATED"/>
    <property type="match status" value="1"/>
</dbReference>
<dbReference type="GO" id="GO:0008324">
    <property type="term" value="F:monoatomic cation transmembrane transporter activity"/>
    <property type="evidence" value="ECO:0007669"/>
    <property type="project" value="InterPro"/>
</dbReference>
<dbReference type="FunFam" id="1.20.1510.10:FF:000005">
    <property type="entry name" value="Putative Cation diffusion facilitator 1"/>
    <property type="match status" value="1"/>
</dbReference>
<dbReference type="EMBL" id="LFZN01000013">
    <property type="protein sequence ID" value="KXT05328.1"/>
    <property type="molecule type" value="Genomic_DNA"/>
</dbReference>
<dbReference type="AlphaFoldDB" id="A0A139HSA0"/>
<feature type="compositionally biased region" description="Polar residues" evidence="6">
    <location>
        <begin position="508"/>
        <end position="526"/>
    </location>
</feature>
<evidence type="ECO:0000313" key="10">
    <source>
        <dbReference type="Proteomes" id="UP000070133"/>
    </source>
</evidence>
<evidence type="ECO:0000259" key="8">
    <source>
        <dbReference type="Pfam" id="PF01545"/>
    </source>
</evidence>
<dbReference type="SUPFAM" id="SSF161111">
    <property type="entry name" value="Cation efflux protein transmembrane domain-like"/>
    <property type="match status" value="1"/>
</dbReference>
<keyword evidence="2" id="KW-0813">Transport</keyword>
<dbReference type="InterPro" id="IPR002524">
    <property type="entry name" value="Cation_efflux"/>
</dbReference>
<dbReference type="PANTHER" id="PTHR43840:SF11">
    <property type="entry name" value="CATION DIFFUSION FACILITATOR 10"/>
    <property type="match status" value="1"/>
</dbReference>
<feature type="region of interest" description="Disordered" evidence="6">
    <location>
        <begin position="17"/>
        <end position="361"/>
    </location>
</feature>
<evidence type="ECO:0000256" key="2">
    <source>
        <dbReference type="ARBA" id="ARBA00022448"/>
    </source>
</evidence>
<dbReference type="InterPro" id="IPR058533">
    <property type="entry name" value="Cation_efflux_TM"/>
</dbReference>
<keyword evidence="4 7" id="KW-1133">Transmembrane helix</keyword>
<evidence type="ECO:0000313" key="9">
    <source>
        <dbReference type="EMBL" id="KXT05328.1"/>
    </source>
</evidence>
<dbReference type="InterPro" id="IPR027469">
    <property type="entry name" value="Cation_efflux_TMD_sf"/>
</dbReference>
<evidence type="ECO:0000256" key="6">
    <source>
        <dbReference type="SAM" id="MobiDB-lite"/>
    </source>
</evidence>
<dbReference type="Pfam" id="PF01545">
    <property type="entry name" value="Cation_efflux"/>
    <property type="match status" value="1"/>
</dbReference>
<accession>A0A139HSA0</accession>
<dbReference type="InterPro" id="IPR050291">
    <property type="entry name" value="CDF_Transporter"/>
</dbReference>
<dbReference type="GO" id="GO:0098771">
    <property type="term" value="P:inorganic ion homeostasis"/>
    <property type="evidence" value="ECO:0007669"/>
    <property type="project" value="UniProtKB-ARBA"/>
</dbReference>
<feature type="compositionally biased region" description="Low complexity" evidence="6">
    <location>
        <begin position="347"/>
        <end position="357"/>
    </location>
</feature>
<gene>
    <name evidence="9" type="ORF">AC578_11059</name>
</gene>
<feature type="region of interest" description="Disordered" evidence="6">
    <location>
        <begin position="642"/>
        <end position="672"/>
    </location>
</feature>
<evidence type="ECO:0000256" key="1">
    <source>
        <dbReference type="ARBA" id="ARBA00004141"/>
    </source>
</evidence>
<feature type="compositionally biased region" description="Gly residues" evidence="6">
    <location>
        <begin position="34"/>
        <end position="45"/>
    </location>
</feature>
<feature type="compositionally biased region" description="Basic and acidic residues" evidence="6">
    <location>
        <begin position="646"/>
        <end position="657"/>
    </location>
</feature>
<feature type="compositionally biased region" description="Polar residues" evidence="6">
    <location>
        <begin position="103"/>
        <end position="121"/>
    </location>
</feature>
<dbReference type="GO" id="GO:0016020">
    <property type="term" value="C:membrane"/>
    <property type="evidence" value="ECO:0007669"/>
    <property type="project" value="UniProtKB-SubCell"/>
</dbReference>
<evidence type="ECO:0000256" key="4">
    <source>
        <dbReference type="ARBA" id="ARBA00022989"/>
    </source>
</evidence>
<keyword evidence="10" id="KW-1185">Reference proteome</keyword>
<dbReference type="Gene3D" id="1.20.1510.10">
    <property type="entry name" value="Cation efflux protein transmembrane domain"/>
    <property type="match status" value="1"/>
</dbReference>
<dbReference type="NCBIfam" id="TIGR01297">
    <property type="entry name" value="CDF"/>
    <property type="match status" value="1"/>
</dbReference>
<name>A0A139HSA0_9PEZI</name>
<feature type="compositionally biased region" description="Basic and acidic residues" evidence="6">
    <location>
        <begin position="492"/>
        <end position="501"/>
    </location>
</feature>
<feature type="compositionally biased region" description="Acidic residues" evidence="6">
    <location>
        <begin position="202"/>
        <end position="214"/>
    </location>
</feature>
<dbReference type="STRING" id="321146.A0A139HSA0"/>
<dbReference type="InterPro" id="IPR036837">
    <property type="entry name" value="Cation_efflux_CTD_sf"/>
</dbReference>
<feature type="compositionally biased region" description="Low complexity" evidence="6">
    <location>
        <begin position="142"/>
        <end position="152"/>
    </location>
</feature>
<feature type="region of interest" description="Disordered" evidence="6">
    <location>
        <begin position="487"/>
        <end position="561"/>
    </location>
</feature>
<reference evidence="9 10" key="1">
    <citation type="submission" date="2015-07" db="EMBL/GenBank/DDBJ databases">
        <title>Comparative genomics of the Sigatoka disease complex on banana suggests a link between parallel evolutionary changes in Pseudocercospora fijiensis and Pseudocercospora eumusae and increased virulence on the banana host.</title>
        <authorList>
            <person name="Chang T.-C."/>
            <person name="Salvucci A."/>
            <person name="Crous P.W."/>
            <person name="Stergiopoulos I."/>
        </authorList>
    </citation>
    <scope>NUCLEOTIDE SEQUENCE [LARGE SCALE GENOMIC DNA]</scope>
    <source>
        <strain evidence="9 10">CBS 114824</strain>
    </source>
</reference>
<keyword evidence="5 7" id="KW-0472">Membrane</keyword>
<dbReference type="Gene3D" id="3.30.70.1350">
    <property type="entry name" value="Cation efflux protein, cytoplasmic domain"/>
    <property type="match status" value="1"/>
</dbReference>
<dbReference type="Proteomes" id="UP000070133">
    <property type="component" value="Unassembled WGS sequence"/>
</dbReference>
<evidence type="ECO:0000256" key="3">
    <source>
        <dbReference type="ARBA" id="ARBA00022692"/>
    </source>
</evidence>
<feature type="transmembrane region" description="Helical" evidence="7">
    <location>
        <begin position="757"/>
        <end position="777"/>
    </location>
</feature>
<feature type="transmembrane region" description="Helical" evidence="7">
    <location>
        <begin position="837"/>
        <end position="856"/>
    </location>
</feature>
<feature type="transmembrane region" description="Helical" evidence="7">
    <location>
        <begin position="797"/>
        <end position="816"/>
    </location>
</feature>
<protein>
    <recommendedName>
        <fullName evidence="8">Cation efflux protein transmembrane domain-containing protein</fullName>
    </recommendedName>
</protein>
<feature type="domain" description="Cation efflux protein transmembrane" evidence="8">
    <location>
        <begin position="691"/>
        <end position="883"/>
    </location>
</feature>
<evidence type="ECO:0000256" key="5">
    <source>
        <dbReference type="ARBA" id="ARBA00023136"/>
    </source>
</evidence>
<dbReference type="SUPFAM" id="SSF160240">
    <property type="entry name" value="Cation efflux protein cytoplasmic domain-like"/>
    <property type="match status" value="1"/>
</dbReference>
<organism evidence="9 10">
    <name type="scientific">Pseudocercospora eumusae</name>
    <dbReference type="NCBI Taxonomy" id="321146"/>
    <lineage>
        <taxon>Eukaryota</taxon>
        <taxon>Fungi</taxon>
        <taxon>Dikarya</taxon>
        <taxon>Ascomycota</taxon>
        <taxon>Pezizomycotina</taxon>
        <taxon>Dothideomycetes</taxon>
        <taxon>Dothideomycetidae</taxon>
        <taxon>Mycosphaerellales</taxon>
        <taxon>Mycosphaerellaceae</taxon>
        <taxon>Pseudocercospora</taxon>
    </lineage>
</organism>
<comment type="caution">
    <text evidence="9">The sequence shown here is derived from an EMBL/GenBank/DDBJ whole genome shotgun (WGS) entry which is preliminary data.</text>
</comment>
<evidence type="ECO:0000256" key="7">
    <source>
        <dbReference type="SAM" id="Phobius"/>
    </source>
</evidence>